<evidence type="ECO:0000313" key="1">
    <source>
        <dbReference type="EMBL" id="SIN94799.1"/>
    </source>
</evidence>
<sequence length="32" mass="3362">MTQEDTMQTETDARTIAASGSARPAYLFGLAG</sequence>
<evidence type="ECO:0000313" key="2">
    <source>
        <dbReference type="Proteomes" id="UP000184699"/>
    </source>
</evidence>
<gene>
    <name evidence="1" type="ORF">SAMN05443544_2052</name>
</gene>
<keyword evidence="2" id="KW-1185">Reference proteome</keyword>
<dbReference type="Proteomes" id="UP000184699">
    <property type="component" value="Unassembled WGS sequence"/>
</dbReference>
<dbReference type="EMBL" id="FSRJ01000002">
    <property type="protein sequence ID" value="SIN94799.1"/>
    <property type="molecule type" value="Genomic_DNA"/>
</dbReference>
<reference evidence="2" key="1">
    <citation type="submission" date="2016-11" db="EMBL/GenBank/DDBJ databases">
        <authorList>
            <person name="Varghese N."/>
            <person name="Submissions S."/>
        </authorList>
    </citation>
    <scope>NUCLEOTIDE SEQUENCE [LARGE SCALE GENOMIC DNA]</scope>
    <source>
        <strain evidence="2">DSM 8595</strain>
    </source>
</reference>
<proteinExistence type="predicted"/>
<name>A0A1N6FHP5_9MICO</name>
<protein>
    <submittedName>
        <fullName evidence="1">Uncharacterized protein</fullName>
    </submittedName>
</protein>
<accession>A0A1N6FHP5</accession>
<dbReference type="AlphaFoldDB" id="A0A1N6FHP5"/>
<dbReference type="STRING" id="232089.SAMN05443544_2052"/>
<organism evidence="1 2">
    <name type="scientific">Agromyces cerinus subsp. cerinus</name>
    <dbReference type="NCBI Taxonomy" id="232089"/>
    <lineage>
        <taxon>Bacteria</taxon>
        <taxon>Bacillati</taxon>
        <taxon>Actinomycetota</taxon>
        <taxon>Actinomycetes</taxon>
        <taxon>Micrococcales</taxon>
        <taxon>Microbacteriaceae</taxon>
        <taxon>Agromyces</taxon>
    </lineage>
</organism>